<evidence type="ECO:0000313" key="3">
    <source>
        <dbReference type="Proteomes" id="UP001307849"/>
    </source>
</evidence>
<dbReference type="EMBL" id="JAVHJM010000004">
    <property type="protein sequence ID" value="KAK6514869.1"/>
    <property type="molecule type" value="Genomic_DNA"/>
</dbReference>
<gene>
    <name evidence="2" type="ORF">TWF506_007232</name>
</gene>
<keyword evidence="1" id="KW-0732">Signal</keyword>
<organism evidence="2 3">
    <name type="scientific">Arthrobotrys conoides</name>
    <dbReference type="NCBI Taxonomy" id="74498"/>
    <lineage>
        <taxon>Eukaryota</taxon>
        <taxon>Fungi</taxon>
        <taxon>Dikarya</taxon>
        <taxon>Ascomycota</taxon>
        <taxon>Pezizomycotina</taxon>
        <taxon>Orbiliomycetes</taxon>
        <taxon>Orbiliales</taxon>
        <taxon>Orbiliaceae</taxon>
        <taxon>Arthrobotrys</taxon>
    </lineage>
</organism>
<feature type="signal peptide" evidence="1">
    <location>
        <begin position="1"/>
        <end position="24"/>
    </location>
</feature>
<name>A0AAN8PH24_9PEZI</name>
<dbReference type="Proteomes" id="UP001307849">
    <property type="component" value="Unassembled WGS sequence"/>
</dbReference>
<dbReference type="AlphaFoldDB" id="A0AAN8PH24"/>
<proteinExistence type="predicted"/>
<evidence type="ECO:0008006" key="4">
    <source>
        <dbReference type="Google" id="ProtNLM"/>
    </source>
</evidence>
<comment type="caution">
    <text evidence="2">The sequence shown here is derived from an EMBL/GenBank/DDBJ whole genome shotgun (WGS) entry which is preliminary data.</text>
</comment>
<protein>
    <recommendedName>
        <fullName evidence="4">Lysine-specific metallo-endopeptidase domain-containing protein</fullName>
    </recommendedName>
</protein>
<evidence type="ECO:0000313" key="2">
    <source>
        <dbReference type="EMBL" id="KAK6514869.1"/>
    </source>
</evidence>
<reference evidence="2 3" key="1">
    <citation type="submission" date="2019-10" db="EMBL/GenBank/DDBJ databases">
        <authorList>
            <person name="Palmer J.M."/>
        </authorList>
    </citation>
    <scope>NUCLEOTIDE SEQUENCE [LARGE SCALE GENOMIC DNA]</scope>
    <source>
        <strain evidence="2 3">TWF506</strain>
    </source>
</reference>
<accession>A0AAN8PH24</accession>
<sequence length="393" mass="44500">MWGVKKLVCRAIIFFPLLLKPSFQAGISTCFQVVTQDLGACSPADIQTLDGFYYDAVALLRAGINLYDNYKTGTLNTFSQSTSFRNGLLYFGLMLKPSANGPPIQNVPDDELRWQTVRSKYRSVYTHSTIQLIRAMQKPKRFLHASTVTGILSRTQRFLAGENVLNIANKPYMYCHGWWLERIPDETLKLVEDLPSPSNPNSGQIQVPYITVFDHFRRYLVKPNGERNDEEVWWNRISRKYYVQKPLPEKTLGMSWEGDGAANLRPRVALVNAVFTKYARRLVTSKGAVTRKSGIDLYYTGAVSLVHEIVHLVTGLQTNDDLYGAGDILITNKNLVDRMLEGKETNDDLNTFDKLQYTADAYAWYCLSAYLSSVSEVTLDFSTSEGSNAEDFK</sequence>
<keyword evidence="3" id="KW-1185">Reference proteome</keyword>
<evidence type="ECO:0000256" key="1">
    <source>
        <dbReference type="SAM" id="SignalP"/>
    </source>
</evidence>
<feature type="chain" id="PRO_5042852316" description="Lysine-specific metallo-endopeptidase domain-containing protein" evidence="1">
    <location>
        <begin position="25"/>
        <end position="393"/>
    </location>
</feature>